<dbReference type="InterPro" id="IPR004566">
    <property type="entry name" value="PanK"/>
</dbReference>
<comment type="similarity">
    <text evidence="4 14 15">Belongs to the prokaryotic pantothenate kinase family.</text>
</comment>
<dbReference type="PANTHER" id="PTHR10285">
    <property type="entry name" value="URIDINE KINASE"/>
    <property type="match status" value="1"/>
</dbReference>
<dbReference type="GO" id="GO:0005524">
    <property type="term" value="F:ATP binding"/>
    <property type="evidence" value="ECO:0007669"/>
    <property type="project" value="UniProtKB-UniRule"/>
</dbReference>
<comment type="caution">
    <text evidence="17">The sequence shown here is derived from an EMBL/GenBank/DDBJ whole genome shotgun (WGS) entry which is preliminary data.</text>
</comment>
<evidence type="ECO:0000256" key="11">
    <source>
        <dbReference type="ARBA" id="ARBA00022840"/>
    </source>
</evidence>
<sequence>MGNGTPHPLATRLAAPIGMTRWLHCGFTASGASITARSFWLQGIVVMPEKTAYSPYMHFSRDQWAALRNAVPMTLTADEIDTLRGINEELSMAEVTEIYLPLARLLDLYASAHQQRSTTLDQFLGNHARRPPFVIGIAGSVAVGKSTTARVLQALLDRWPTSRRVALVTTDGFLYPNATLDARGLMARKGFPESFDIARLLEFVSELKAGAPKLEVPLYSHLVYDVLSDRTQMVDQPDIVILEGLNVLQSGMDYPQNADHVFVSDFLDFSIYVDADIDHLNAWFLNRFMTLRESVFADPNSYFHKYAHLSETEAQATANRIWRDINEKNLVENILPTRERASLILTKGAEHAVEQVMLRK</sequence>
<dbReference type="CDD" id="cd02025">
    <property type="entry name" value="PanK"/>
    <property type="match status" value="1"/>
</dbReference>
<evidence type="ECO:0000256" key="15">
    <source>
        <dbReference type="RuleBase" id="RU003530"/>
    </source>
</evidence>
<keyword evidence="10 14" id="KW-0418">Kinase</keyword>
<keyword evidence="7 14" id="KW-0963">Cytoplasm</keyword>
<gene>
    <name evidence="14" type="primary">coaA</name>
    <name evidence="17" type="ORF">SAJA_03220</name>
</gene>
<evidence type="ECO:0000256" key="12">
    <source>
        <dbReference type="ARBA" id="ARBA00022993"/>
    </source>
</evidence>
<organism evidence="17 18">
    <name type="scientific">Salinisphaera japonica YTM-1</name>
    <dbReference type="NCBI Taxonomy" id="1209778"/>
    <lineage>
        <taxon>Bacteria</taxon>
        <taxon>Pseudomonadati</taxon>
        <taxon>Pseudomonadota</taxon>
        <taxon>Gammaproteobacteria</taxon>
        <taxon>Salinisphaerales</taxon>
        <taxon>Salinisphaeraceae</taxon>
        <taxon>Salinisphaera</taxon>
    </lineage>
</organism>
<accession>A0A423Q002</accession>
<comment type="subcellular location">
    <subcellularLocation>
        <location evidence="2 14 15">Cytoplasm</location>
    </subcellularLocation>
</comment>
<evidence type="ECO:0000256" key="1">
    <source>
        <dbReference type="ARBA" id="ARBA00001206"/>
    </source>
</evidence>
<evidence type="ECO:0000256" key="8">
    <source>
        <dbReference type="ARBA" id="ARBA00022679"/>
    </source>
</evidence>
<comment type="pathway">
    <text evidence="3 14 15">Cofactor biosynthesis; coenzyme A biosynthesis; CoA from (R)-pantothenate: step 1/5.</text>
</comment>
<feature type="binding site" evidence="14">
    <location>
        <begin position="139"/>
        <end position="146"/>
    </location>
    <ligand>
        <name>ATP</name>
        <dbReference type="ChEBI" id="CHEBI:30616"/>
    </ligand>
</feature>
<evidence type="ECO:0000256" key="13">
    <source>
        <dbReference type="ARBA" id="ARBA00032866"/>
    </source>
</evidence>
<keyword evidence="11 14" id="KW-0067">ATP-binding</keyword>
<dbReference type="NCBIfam" id="TIGR00554">
    <property type="entry name" value="panK_bact"/>
    <property type="match status" value="1"/>
</dbReference>
<keyword evidence="18" id="KW-1185">Reference proteome</keyword>
<keyword evidence="12 14" id="KW-0173">Coenzyme A biosynthesis</keyword>
<keyword evidence="9 14" id="KW-0547">Nucleotide-binding</keyword>
<evidence type="ECO:0000256" key="2">
    <source>
        <dbReference type="ARBA" id="ARBA00004496"/>
    </source>
</evidence>
<name>A0A423Q002_9GAMM</name>
<dbReference type="Pfam" id="PF00485">
    <property type="entry name" value="PRK"/>
    <property type="match status" value="1"/>
</dbReference>
<dbReference type="PIRSF" id="PIRSF000545">
    <property type="entry name" value="Pantothenate_kin"/>
    <property type="match status" value="1"/>
</dbReference>
<dbReference type="EMBL" id="AYKG01000006">
    <property type="protein sequence ID" value="ROO31326.1"/>
    <property type="molecule type" value="Genomic_DNA"/>
</dbReference>
<evidence type="ECO:0000256" key="4">
    <source>
        <dbReference type="ARBA" id="ARBA00006087"/>
    </source>
</evidence>
<dbReference type="InterPro" id="IPR006083">
    <property type="entry name" value="PRK/URK"/>
</dbReference>
<dbReference type="AlphaFoldDB" id="A0A423Q002"/>
<evidence type="ECO:0000256" key="7">
    <source>
        <dbReference type="ARBA" id="ARBA00022490"/>
    </source>
</evidence>
<dbReference type="Gene3D" id="3.40.50.300">
    <property type="entry name" value="P-loop containing nucleotide triphosphate hydrolases"/>
    <property type="match status" value="1"/>
</dbReference>
<evidence type="ECO:0000313" key="18">
    <source>
        <dbReference type="Proteomes" id="UP000285310"/>
    </source>
</evidence>
<dbReference type="InParanoid" id="A0A423Q002"/>
<dbReference type="SUPFAM" id="SSF52540">
    <property type="entry name" value="P-loop containing nucleoside triphosphate hydrolases"/>
    <property type="match status" value="1"/>
</dbReference>
<keyword evidence="8 14" id="KW-0808">Transferase</keyword>
<evidence type="ECO:0000256" key="9">
    <source>
        <dbReference type="ARBA" id="ARBA00022741"/>
    </source>
</evidence>
<evidence type="ECO:0000256" key="14">
    <source>
        <dbReference type="HAMAP-Rule" id="MF_00215"/>
    </source>
</evidence>
<protein>
    <recommendedName>
        <fullName evidence="6 14">Pantothenate kinase</fullName>
        <ecNumber evidence="5 14">2.7.1.33</ecNumber>
    </recommendedName>
    <alternativeName>
        <fullName evidence="13 14">Pantothenic acid kinase</fullName>
    </alternativeName>
</protein>
<evidence type="ECO:0000256" key="3">
    <source>
        <dbReference type="ARBA" id="ARBA00005225"/>
    </source>
</evidence>
<evidence type="ECO:0000313" key="17">
    <source>
        <dbReference type="EMBL" id="ROO31326.1"/>
    </source>
</evidence>
<dbReference type="EC" id="2.7.1.33" evidence="5 14"/>
<evidence type="ECO:0000256" key="6">
    <source>
        <dbReference type="ARBA" id="ARBA00015080"/>
    </source>
</evidence>
<dbReference type="Proteomes" id="UP000285310">
    <property type="component" value="Unassembled WGS sequence"/>
</dbReference>
<evidence type="ECO:0000259" key="16">
    <source>
        <dbReference type="Pfam" id="PF00485"/>
    </source>
</evidence>
<reference evidence="17 18" key="1">
    <citation type="submission" date="2013-10" db="EMBL/GenBank/DDBJ databases">
        <title>Salinisphaera japonica YTM-1 Genome Sequencing.</title>
        <authorList>
            <person name="Lai Q."/>
            <person name="Li C."/>
            <person name="Shao Z."/>
        </authorList>
    </citation>
    <scope>NUCLEOTIDE SEQUENCE [LARGE SCALE GENOMIC DNA]</scope>
    <source>
        <strain evidence="17 18">YTM-1</strain>
    </source>
</reference>
<dbReference type="FunFam" id="3.40.50.300:FF:000242">
    <property type="entry name" value="Pantothenate kinase"/>
    <property type="match status" value="1"/>
</dbReference>
<evidence type="ECO:0000256" key="10">
    <source>
        <dbReference type="ARBA" id="ARBA00022777"/>
    </source>
</evidence>
<dbReference type="UniPathway" id="UPA00241">
    <property type="reaction ID" value="UER00352"/>
</dbReference>
<dbReference type="FunCoup" id="A0A423Q002">
    <property type="interactions" value="150"/>
</dbReference>
<dbReference type="InterPro" id="IPR027417">
    <property type="entry name" value="P-loop_NTPase"/>
</dbReference>
<feature type="domain" description="Phosphoribulokinase/uridine kinase" evidence="16">
    <location>
        <begin position="134"/>
        <end position="292"/>
    </location>
</feature>
<evidence type="ECO:0000256" key="5">
    <source>
        <dbReference type="ARBA" id="ARBA00012102"/>
    </source>
</evidence>
<dbReference type="GO" id="GO:0005737">
    <property type="term" value="C:cytoplasm"/>
    <property type="evidence" value="ECO:0007669"/>
    <property type="project" value="UniProtKB-SubCell"/>
</dbReference>
<dbReference type="GO" id="GO:0015937">
    <property type="term" value="P:coenzyme A biosynthetic process"/>
    <property type="evidence" value="ECO:0007669"/>
    <property type="project" value="UniProtKB-UniRule"/>
</dbReference>
<comment type="catalytic activity">
    <reaction evidence="1 14 15">
        <text>(R)-pantothenate + ATP = (R)-4'-phosphopantothenate + ADP + H(+)</text>
        <dbReference type="Rhea" id="RHEA:16373"/>
        <dbReference type="ChEBI" id="CHEBI:10986"/>
        <dbReference type="ChEBI" id="CHEBI:15378"/>
        <dbReference type="ChEBI" id="CHEBI:29032"/>
        <dbReference type="ChEBI" id="CHEBI:30616"/>
        <dbReference type="ChEBI" id="CHEBI:456216"/>
        <dbReference type="EC" id="2.7.1.33"/>
    </reaction>
</comment>
<dbReference type="HAMAP" id="MF_00215">
    <property type="entry name" value="Pantothen_kinase_1"/>
    <property type="match status" value="1"/>
</dbReference>
<proteinExistence type="inferred from homology"/>
<dbReference type="GO" id="GO:0004594">
    <property type="term" value="F:pantothenate kinase activity"/>
    <property type="evidence" value="ECO:0007669"/>
    <property type="project" value="UniProtKB-UniRule"/>
</dbReference>